<gene>
    <name evidence="1" type="ORF">AFUS01_LOCUS41681</name>
</gene>
<dbReference type="AlphaFoldDB" id="A0A8J2M265"/>
<accession>A0A8J2M265</accession>
<dbReference type="EMBL" id="CAJVCH010562874">
    <property type="protein sequence ID" value="CAG7831965.1"/>
    <property type="molecule type" value="Genomic_DNA"/>
</dbReference>
<sequence length="37" mass="4276">MITGRSGLKFCGKDNFRTEIFSQCSWNHIKILVFLQG</sequence>
<protein>
    <submittedName>
        <fullName evidence="1">Uncharacterized protein</fullName>
    </submittedName>
</protein>
<evidence type="ECO:0000313" key="2">
    <source>
        <dbReference type="Proteomes" id="UP000708208"/>
    </source>
</evidence>
<dbReference type="Proteomes" id="UP000708208">
    <property type="component" value="Unassembled WGS sequence"/>
</dbReference>
<comment type="caution">
    <text evidence="1">The sequence shown here is derived from an EMBL/GenBank/DDBJ whole genome shotgun (WGS) entry which is preliminary data.</text>
</comment>
<reference evidence="1" key="1">
    <citation type="submission" date="2021-06" db="EMBL/GenBank/DDBJ databases">
        <authorList>
            <person name="Hodson N. C."/>
            <person name="Mongue J. A."/>
            <person name="Jaron S. K."/>
        </authorList>
    </citation>
    <scope>NUCLEOTIDE SEQUENCE</scope>
</reference>
<keyword evidence="2" id="KW-1185">Reference proteome</keyword>
<proteinExistence type="predicted"/>
<organism evidence="1 2">
    <name type="scientific">Allacma fusca</name>
    <dbReference type="NCBI Taxonomy" id="39272"/>
    <lineage>
        <taxon>Eukaryota</taxon>
        <taxon>Metazoa</taxon>
        <taxon>Ecdysozoa</taxon>
        <taxon>Arthropoda</taxon>
        <taxon>Hexapoda</taxon>
        <taxon>Collembola</taxon>
        <taxon>Symphypleona</taxon>
        <taxon>Sminthuridae</taxon>
        <taxon>Allacma</taxon>
    </lineage>
</organism>
<evidence type="ECO:0000313" key="1">
    <source>
        <dbReference type="EMBL" id="CAG7831965.1"/>
    </source>
</evidence>
<feature type="non-terminal residue" evidence="1">
    <location>
        <position position="1"/>
    </location>
</feature>
<name>A0A8J2M265_9HEXA</name>